<evidence type="ECO:0000313" key="2">
    <source>
        <dbReference type="Proteomes" id="UP001322138"/>
    </source>
</evidence>
<dbReference type="EMBL" id="JAFFGZ010000009">
    <property type="protein sequence ID" value="KAK4639193.1"/>
    <property type="molecule type" value="Genomic_DNA"/>
</dbReference>
<evidence type="ECO:0000313" key="1">
    <source>
        <dbReference type="EMBL" id="KAK4639193.1"/>
    </source>
</evidence>
<accession>A0ABR0F742</accession>
<name>A0ABR0F742_9PEZI</name>
<dbReference type="Proteomes" id="UP001322138">
    <property type="component" value="Unassembled WGS sequence"/>
</dbReference>
<proteinExistence type="predicted"/>
<reference evidence="1 2" key="1">
    <citation type="journal article" date="2023" name="bioRxiv">
        <title>High-quality genome assemblies of four members of thePodospora anserinaspecies complex.</title>
        <authorList>
            <person name="Ament-Velasquez S.L."/>
            <person name="Vogan A.A."/>
            <person name="Wallerman O."/>
            <person name="Hartmann F."/>
            <person name="Gautier V."/>
            <person name="Silar P."/>
            <person name="Giraud T."/>
            <person name="Johannesson H."/>
        </authorList>
    </citation>
    <scope>NUCLEOTIDE SEQUENCE [LARGE SCALE GENOMIC DNA]</scope>
    <source>
        <strain evidence="1 2">CBS 112042</strain>
    </source>
</reference>
<gene>
    <name evidence="1" type="ORF">QC761_706010</name>
</gene>
<keyword evidence="2" id="KW-1185">Reference proteome</keyword>
<sequence>MPHVSIGMPNQVFPTSSGILFWIPSAGCLQSIFNQQRSTSGHIGCGPACAEAAMVPYSKALTVTVPYWLSQLSALSKRHEADQQRPGRGNGLFSRNVPHLDGGRLVHQFVRVVVIMPSPQSNSFHVSALPIAGVLASEHCVPTLTEIGVRGLSEAIGMPCCPS</sequence>
<comment type="caution">
    <text evidence="1">The sequence shown here is derived from an EMBL/GenBank/DDBJ whole genome shotgun (WGS) entry which is preliminary data.</text>
</comment>
<protein>
    <submittedName>
        <fullName evidence="1">Uncharacterized protein</fullName>
    </submittedName>
</protein>
<dbReference type="GeneID" id="87901644"/>
<dbReference type="RefSeq" id="XP_062728169.1">
    <property type="nucleotide sequence ID" value="XM_062882162.1"/>
</dbReference>
<organism evidence="1 2">
    <name type="scientific">Podospora bellae-mahoneyi</name>
    <dbReference type="NCBI Taxonomy" id="2093777"/>
    <lineage>
        <taxon>Eukaryota</taxon>
        <taxon>Fungi</taxon>
        <taxon>Dikarya</taxon>
        <taxon>Ascomycota</taxon>
        <taxon>Pezizomycotina</taxon>
        <taxon>Sordariomycetes</taxon>
        <taxon>Sordariomycetidae</taxon>
        <taxon>Sordariales</taxon>
        <taxon>Podosporaceae</taxon>
        <taxon>Podospora</taxon>
    </lineage>
</organism>